<dbReference type="Pfam" id="PF03016">
    <property type="entry name" value="Exostosin_GT47"/>
    <property type="match status" value="1"/>
</dbReference>
<dbReference type="PANTHER" id="PTHR11062">
    <property type="entry name" value="EXOSTOSIN HEPARAN SULFATE GLYCOSYLTRANSFERASE -RELATED"/>
    <property type="match status" value="1"/>
</dbReference>
<comment type="caution">
    <text evidence="3">The sequence shown here is derived from an EMBL/GenBank/DDBJ whole genome shotgun (WGS) entry which is preliminary data.</text>
</comment>
<dbReference type="OrthoDB" id="1924787at2759"/>
<organism evidence="3 4">
    <name type="scientific">Allacma fusca</name>
    <dbReference type="NCBI Taxonomy" id="39272"/>
    <lineage>
        <taxon>Eukaryota</taxon>
        <taxon>Metazoa</taxon>
        <taxon>Ecdysozoa</taxon>
        <taxon>Arthropoda</taxon>
        <taxon>Hexapoda</taxon>
        <taxon>Collembola</taxon>
        <taxon>Symphypleona</taxon>
        <taxon>Sminthuridae</taxon>
        <taxon>Allacma</taxon>
    </lineage>
</organism>
<dbReference type="EMBL" id="CAJVCH010413517">
    <property type="protein sequence ID" value="CAG7818178.1"/>
    <property type="molecule type" value="Genomic_DNA"/>
</dbReference>
<reference evidence="3" key="1">
    <citation type="submission" date="2021-06" db="EMBL/GenBank/DDBJ databases">
        <authorList>
            <person name="Hodson N. C."/>
            <person name="Mongue J. A."/>
            <person name="Jaron S. K."/>
        </authorList>
    </citation>
    <scope>NUCLEOTIDE SEQUENCE</scope>
</reference>
<dbReference type="InterPro" id="IPR004263">
    <property type="entry name" value="Exostosin"/>
</dbReference>
<evidence type="ECO:0000256" key="1">
    <source>
        <dbReference type="ARBA" id="ARBA00010271"/>
    </source>
</evidence>
<protein>
    <recommendedName>
        <fullName evidence="2">Exostosin GT47 domain-containing protein</fullName>
    </recommendedName>
</protein>
<feature type="non-terminal residue" evidence="3">
    <location>
        <position position="1"/>
    </location>
</feature>
<accession>A0A8J2L9A0</accession>
<evidence type="ECO:0000259" key="2">
    <source>
        <dbReference type="Pfam" id="PF03016"/>
    </source>
</evidence>
<dbReference type="GO" id="GO:0015012">
    <property type="term" value="P:heparan sulfate proteoglycan biosynthetic process"/>
    <property type="evidence" value="ECO:0007669"/>
    <property type="project" value="UniProtKB-ARBA"/>
</dbReference>
<dbReference type="InterPro" id="IPR040911">
    <property type="entry name" value="Exostosin_GT47"/>
</dbReference>
<evidence type="ECO:0000313" key="4">
    <source>
        <dbReference type="Proteomes" id="UP000708208"/>
    </source>
</evidence>
<comment type="similarity">
    <text evidence="1">Belongs to the glycosyltransferase 47 family.</text>
</comment>
<dbReference type="Proteomes" id="UP000708208">
    <property type="component" value="Unassembled WGS sequence"/>
</dbReference>
<sequence length="141" mass="15874">AAIVASTAFTPESFRPGFHIPLISINPLLQGRTNNSIGSSSKSLGRKVLAVSTQGFLYEDQVGDEILVLDFCSDQRFNYSIRCRGSDIYQYPEVLTKTDFCLVTRDVAHPTLWDVMSVGCIPVIVIDFQRLPFDDIIDWRR</sequence>
<keyword evidence="4" id="KW-1185">Reference proteome</keyword>
<gene>
    <name evidence="3" type="ORF">AFUS01_LOCUS28700</name>
</gene>
<name>A0A8J2L9A0_9HEXA</name>
<dbReference type="AlphaFoldDB" id="A0A8J2L9A0"/>
<evidence type="ECO:0000313" key="3">
    <source>
        <dbReference type="EMBL" id="CAG7818178.1"/>
    </source>
</evidence>
<proteinExistence type="inferred from homology"/>
<feature type="domain" description="Exostosin GT47" evidence="2">
    <location>
        <begin position="2"/>
        <end position="141"/>
    </location>
</feature>
<dbReference type="GO" id="GO:0016757">
    <property type="term" value="F:glycosyltransferase activity"/>
    <property type="evidence" value="ECO:0007669"/>
    <property type="project" value="InterPro"/>
</dbReference>